<accession>A0ABW5EN99</accession>
<dbReference type="Pfam" id="PF14464">
    <property type="entry name" value="Prok-JAB"/>
    <property type="match status" value="1"/>
</dbReference>
<dbReference type="PANTHER" id="PTHR43267">
    <property type="entry name" value="TRNA THREONYLCARBAMOYLADENOSINE DEHYDRATASE"/>
    <property type="match status" value="1"/>
</dbReference>
<dbReference type="RefSeq" id="WP_080945272.1">
    <property type="nucleotide sequence ID" value="NZ_JBHSIH010000001.1"/>
</dbReference>
<dbReference type="Proteomes" id="UP001597287">
    <property type="component" value="Unassembled WGS sequence"/>
</dbReference>
<gene>
    <name evidence="8" type="ORF">ACFSPV_11475</name>
</gene>
<dbReference type="InterPro" id="IPR000594">
    <property type="entry name" value="ThiF_NAD_FAD-bd"/>
</dbReference>
<keyword evidence="8" id="KW-0808">Transferase</keyword>
<dbReference type="InterPro" id="IPR035985">
    <property type="entry name" value="Ubiquitin-activating_enz"/>
</dbReference>
<name>A0ABW5EN99_9BURK</name>
<evidence type="ECO:0000256" key="1">
    <source>
        <dbReference type="ARBA" id="ARBA00022670"/>
    </source>
</evidence>
<organism evidence="8 9">
    <name type="scientific">Delftia deserti</name>
    <dbReference type="NCBI Taxonomy" id="1651218"/>
    <lineage>
        <taxon>Bacteria</taxon>
        <taxon>Pseudomonadati</taxon>
        <taxon>Pseudomonadota</taxon>
        <taxon>Betaproteobacteria</taxon>
        <taxon>Burkholderiales</taxon>
        <taxon>Comamonadaceae</taxon>
        <taxon>Delftia</taxon>
    </lineage>
</organism>
<evidence type="ECO:0000256" key="5">
    <source>
        <dbReference type="ARBA" id="ARBA00023049"/>
    </source>
</evidence>
<evidence type="ECO:0000313" key="8">
    <source>
        <dbReference type="EMBL" id="MFD2319331.1"/>
    </source>
</evidence>
<dbReference type="InterPro" id="IPR028090">
    <property type="entry name" value="JAB_dom_prok"/>
</dbReference>
<keyword evidence="8" id="KW-0548">Nucleotidyltransferase</keyword>
<keyword evidence="3" id="KW-0378">Hydrolase</keyword>
<evidence type="ECO:0000256" key="4">
    <source>
        <dbReference type="ARBA" id="ARBA00022833"/>
    </source>
</evidence>
<dbReference type="GO" id="GO:0016779">
    <property type="term" value="F:nucleotidyltransferase activity"/>
    <property type="evidence" value="ECO:0007669"/>
    <property type="project" value="UniProtKB-KW"/>
</dbReference>
<evidence type="ECO:0000256" key="3">
    <source>
        <dbReference type="ARBA" id="ARBA00022801"/>
    </source>
</evidence>
<dbReference type="Pfam" id="PF00899">
    <property type="entry name" value="ThiF"/>
    <property type="match status" value="1"/>
</dbReference>
<evidence type="ECO:0000313" key="9">
    <source>
        <dbReference type="Proteomes" id="UP001597287"/>
    </source>
</evidence>
<sequence length="459" mass="50202">MMPASCLTLTHEVYERARKHLFPGDGLEAAAILVCSRVAGNRTRLLAHDIVLVPHSQCQRHADFLKWPGVAVEAAIDKAEPTGDSLILLHSHPGGFFGFSQLDDSSDQEVIPCLHHAIETLHGSAIMVPTGAILGRIYSKAMECHIIDVVTMAHHDLNFWWADGQFAKRPMAFTAESRDELGRLSACVVGVSGTGSIVAEQLARLGFGQIILVDFDRVEQKNLNRILNSTESDAGLNVLKVDSMRRAIDSYRGADVALPVPENIISRTAVIKACQADVLFSCVDSQEGRQIVDLIAAFFLLPAFDVGVTIPTRSGKKGLSIFDVCARVDYVWPGAPMLYERGVYTQQGIRGEYLKRTDAAQYKSQLDEGYIPGANEEAPSVISLNMRAAADAVLEFIARAYPFRHDGNSGHARRKLSLAATEEDFFGEEYFPSHPFHFLGKGAQEPLLGIPALSTETTE</sequence>
<reference evidence="9" key="1">
    <citation type="journal article" date="2019" name="Int. J. Syst. Evol. Microbiol.">
        <title>The Global Catalogue of Microorganisms (GCM) 10K type strain sequencing project: providing services to taxonomists for standard genome sequencing and annotation.</title>
        <authorList>
            <consortium name="The Broad Institute Genomics Platform"/>
            <consortium name="The Broad Institute Genome Sequencing Center for Infectious Disease"/>
            <person name="Wu L."/>
            <person name="Ma J."/>
        </authorList>
    </citation>
    <scope>NUCLEOTIDE SEQUENCE [LARGE SCALE GENOMIC DNA]</scope>
    <source>
        <strain evidence="9">CCUG 62793</strain>
    </source>
</reference>
<dbReference type="CDD" id="cd01483">
    <property type="entry name" value="E1_enzyme_family"/>
    <property type="match status" value="1"/>
</dbReference>
<keyword evidence="2" id="KW-0479">Metal-binding</keyword>
<evidence type="ECO:0000256" key="2">
    <source>
        <dbReference type="ARBA" id="ARBA00022723"/>
    </source>
</evidence>
<keyword evidence="5" id="KW-0482">Metalloprotease</keyword>
<dbReference type="InterPro" id="IPR045886">
    <property type="entry name" value="ThiF/MoeB/HesA"/>
</dbReference>
<evidence type="ECO:0000259" key="7">
    <source>
        <dbReference type="Pfam" id="PF14464"/>
    </source>
</evidence>
<evidence type="ECO:0000259" key="6">
    <source>
        <dbReference type="Pfam" id="PF00899"/>
    </source>
</evidence>
<dbReference type="EMBL" id="JBHUIG010000011">
    <property type="protein sequence ID" value="MFD2319331.1"/>
    <property type="molecule type" value="Genomic_DNA"/>
</dbReference>
<proteinExistence type="predicted"/>
<protein>
    <submittedName>
        <fullName evidence="8">ThiF family adenylyltransferase</fullName>
    </submittedName>
</protein>
<keyword evidence="4" id="KW-0862">Zinc</keyword>
<dbReference type="SUPFAM" id="SSF69572">
    <property type="entry name" value="Activating enzymes of the ubiquitin-like proteins"/>
    <property type="match status" value="1"/>
</dbReference>
<feature type="domain" description="THIF-type NAD/FAD binding fold" evidence="6">
    <location>
        <begin position="173"/>
        <end position="308"/>
    </location>
</feature>
<dbReference type="Gene3D" id="3.40.50.720">
    <property type="entry name" value="NAD(P)-binding Rossmann-like Domain"/>
    <property type="match status" value="1"/>
</dbReference>
<comment type="caution">
    <text evidence="8">The sequence shown here is derived from an EMBL/GenBank/DDBJ whole genome shotgun (WGS) entry which is preliminary data.</text>
</comment>
<keyword evidence="1" id="KW-0645">Protease</keyword>
<feature type="domain" description="JAB" evidence="7">
    <location>
        <begin position="12"/>
        <end position="119"/>
    </location>
</feature>
<dbReference type="PANTHER" id="PTHR43267:SF3">
    <property type="entry name" value="THIF PROTEIN"/>
    <property type="match status" value="1"/>
</dbReference>
<keyword evidence="9" id="KW-1185">Reference proteome</keyword>